<dbReference type="EMBL" id="CP048209">
    <property type="protein sequence ID" value="QHT58786.1"/>
    <property type="molecule type" value="Genomic_DNA"/>
</dbReference>
<dbReference type="SUPFAM" id="SSF53649">
    <property type="entry name" value="Alkaline phosphatase-like"/>
    <property type="match status" value="1"/>
</dbReference>
<sequence length="258" mass="28625">MNEKVLLILVDGMRPDALAASGHPFIEELKAASGYTPQAATVMPSVTLPCHMSLFHSVPPERHGILDNVYTPQVRPIAGLCEQLHAHRKACGMFYNWEQLRDLSRPDSLAFSCFIAGGAYTYEATNDMLTDQAMHYIETQSPDFVFLYLGLVDEVGHRHGWMSDAYIESVHASWSSIERIVRSLPPEYAVVVTADHGGHDRTHGTTMPEDMTIPLFIKSRRMPPGTVIEQASILDLAPTIASLNGVPSHKDWEGRCLL</sequence>
<evidence type="ECO:0000313" key="2">
    <source>
        <dbReference type="Proteomes" id="UP000476064"/>
    </source>
</evidence>
<dbReference type="Gene3D" id="3.40.720.10">
    <property type="entry name" value="Alkaline Phosphatase, subunit A"/>
    <property type="match status" value="1"/>
</dbReference>
<name>A0A6C0FNS1_9BACL</name>
<dbReference type="AlphaFoldDB" id="A0A6C0FNS1"/>
<dbReference type="Pfam" id="PF01663">
    <property type="entry name" value="Phosphodiest"/>
    <property type="match status" value="2"/>
</dbReference>
<dbReference type="InterPro" id="IPR017850">
    <property type="entry name" value="Alkaline_phosphatase_core_sf"/>
</dbReference>
<evidence type="ECO:0000313" key="1">
    <source>
        <dbReference type="EMBL" id="QHT58786.1"/>
    </source>
</evidence>
<dbReference type="GO" id="GO:0016787">
    <property type="term" value="F:hydrolase activity"/>
    <property type="evidence" value="ECO:0007669"/>
    <property type="project" value="UniProtKB-ARBA"/>
</dbReference>
<dbReference type="PANTHER" id="PTHR10151:SF120">
    <property type="entry name" value="BIS(5'-ADENOSYL)-TRIPHOSPHATASE"/>
    <property type="match status" value="1"/>
</dbReference>
<protein>
    <submittedName>
        <fullName evidence="1">PglZ domain-containing protein</fullName>
    </submittedName>
</protein>
<dbReference type="PANTHER" id="PTHR10151">
    <property type="entry name" value="ECTONUCLEOTIDE PYROPHOSPHATASE/PHOSPHODIESTERASE"/>
    <property type="match status" value="1"/>
</dbReference>
<dbReference type="RefSeq" id="WP_162354856.1">
    <property type="nucleotide sequence ID" value="NZ_CP048209.1"/>
</dbReference>
<reference evidence="1 2" key="1">
    <citation type="submission" date="2020-01" db="EMBL/GenBank/DDBJ databases">
        <title>Paenibacillus sp. nov., isolated from tomato rhizosphere.</title>
        <authorList>
            <person name="Weon H.-Y."/>
            <person name="Lee S.A."/>
        </authorList>
    </citation>
    <scope>NUCLEOTIDE SEQUENCE [LARGE SCALE GENOMIC DNA]</scope>
    <source>
        <strain evidence="1 2">12200R-189</strain>
    </source>
</reference>
<dbReference type="InterPro" id="IPR002591">
    <property type="entry name" value="Phosphodiest/P_Trfase"/>
</dbReference>
<proteinExistence type="predicted"/>
<dbReference type="Proteomes" id="UP000476064">
    <property type="component" value="Chromosome"/>
</dbReference>
<accession>A0A6C0FNS1</accession>
<dbReference type="KEGG" id="plyc:GXP70_01525"/>
<keyword evidence="2" id="KW-1185">Reference proteome</keyword>
<organism evidence="1 2">
    <name type="scientific">Paenibacillus lycopersici</name>
    <dbReference type="NCBI Taxonomy" id="2704462"/>
    <lineage>
        <taxon>Bacteria</taxon>
        <taxon>Bacillati</taxon>
        <taxon>Bacillota</taxon>
        <taxon>Bacilli</taxon>
        <taxon>Bacillales</taxon>
        <taxon>Paenibacillaceae</taxon>
        <taxon>Paenibacillus</taxon>
    </lineage>
</organism>
<gene>
    <name evidence="1" type="ORF">GXP70_01525</name>
</gene>